<dbReference type="AlphaFoldDB" id="A0A2D4EMU7"/>
<reference evidence="1" key="1">
    <citation type="submission" date="2017-07" db="EMBL/GenBank/DDBJ databases">
        <authorList>
            <person name="Mikheyev A."/>
            <person name="Grau M."/>
        </authorList>
    </citation>
    <scope>NUCLEOTIDE SEQUENCE</scope>
    <source>
        <tissue evidence="1">Venom_gland</tissue>
    </source>
</reference>
<proteinExistence type="predicted"/>
<protein>
    <submittedName>
        <fullName evidence="1">Uncharacterized protein</fullName>
    </submittedName>
</protein>
<dbReference type="EMBL" id="IACJ01002768">
    <property type="protein sequence ID" value="LAA36577.1"/>
    <property type="molecule type" value="Transcribed_RNA"/>
</dbReference>
<name>A0A2D4EMU7_MICCO</name>
<organism evidence="1">
    <name type="scientific">Micrurus corallinus</name>
    <name type="common">Brazilian coral snake</name>
    <dbReference type="NCBI Taxonomy" id="54390"/>
    <lineage>
        <taxon>Eukaryota</taxon>
        <taxon>Metazoa</taxon>
        <taxon>Chordata</taxon>
        <taxon>Craniata</taxon>
        <taxon>Vertebrata</taxon>
        <taxon>Euteleostomi</taxon>
        <taxon>Lepidosauria</taxon>
        <taxon>Squamata</taxon>
        <taxon>Bifurcata</taxon>
        <taxon>Unidentata</taxon>
        <taxon>Episquamata</taxon>
        <taxon>Toxicofera</taxon>
        <taxon>Serpentes</taxon>
        <taxon>Colubroidea</taxon>
        <taxon>Elapidae</taxon>
        <taxon>Elapinae</taxon>
        <taxon>Micrurus</taxon>
    </lineage>
</organism>
<sequence>MFCFFLFDGTHCLTVLVLDTGNDTLVCVCVWKHKHTLATCFPYVKFLTLTNSEHVPCQYPNCSSSHKGSELVYFSTLLLQSHNLFQITSCANSSCNLEVLYSDAIINSKVSKLSLFAT</sequence>
<evidence type="ECO:0000313" key="1">
    <source>
        <dbReference type="EMBL" id="LAA36577.1"/>
    </source>
</evidence>
<accession>A0A2D4EMU7</accession>
<reference evidence="1" key="2">
    <citation type="submission" date="2017-11" db="EMBL/GenBank/DDBJ databases">
        <title>Coralsnake Venomics: Analyses of Venom Gland Transcriptomes and Proteomes of Six Brazilian Taxa.</title>
        <authorList>
            <person name="Aird S.D."/>
            <person name="Jorge da Silva N."/>
            <person name="Qiu L."/>
            <person name="Villar-Briones A."/>
            <person name="Aparecida-Saddi V."/>
            <person name="Campos-Telles M.P."/>
            <person name="Grau M."/>
            <person name="Mikheyev A.S."/>
        </authorList>
    </citation>
    <scope>NUCLEOTIDE SEQUENCE</scope>
    <source>
        <tissue evidence="1">Venom_gland</tissue>
    </source>
</reference>